<evidence type="ECO:0000313" key="6">
    <source>
        <dbReference type="Proteomes" id="UP001339883"/>
    </source>
</evidence>
<keyword evidence="6" id="KW-1185">Reference proteome</keyword>
<evidence type="ECO:0000256" key="3">
    <source>
        <dbReference type="SAM" id="Phobius"/>
    </source>
</evidence>
<dbReference type="PANTHER" id="PTHR43479">
    <property type="entry name" value="ACREF/ENVCD OPERON REPRESSOR-RELATED"/>
    <property type="match status" value="1"/>
</dbReference>
<dbReference type="RefSeq" id="WP_277094215.1">
    <property type="nucleotide sequence ID" value="NZ_VTDN01000002.1"/>
</dbReference>
<keyword evidence="3" id="KW-0472">Membrane</keyword>
<organism evidence="5 6">
    <name type="scientific">Acinetobacter pollinis</name>
    <dbReference type="NCBI Taxonomy" id="2605270"/>
    <lineage>
        <taxon>Bacteria</taxon>
        <taxon>Pseudomonadati</taxon>
        <taxon>Pseudomonadota</taxon>
        <taxon>Gammaproteobacteria</taxon>
        <taxon>Moraxellales</taxon>
        <taxon>Moraxellaceae</taxon>
        <taxon>Acinetobacter</taxon>
    </lineage>
</organism>
<dbReference type="InterPro" id="IPR009057">
    <property type="entry name" value="Homeodomain-like_sf"/>
</dbReference>
<keyword evidence="3" id="KW-0812">Transmembrane</keyword>
<dbReference type="PRINTS" id="PR00455">
    <property type="entry name" value="HTHTETR"/>
</dbReference>
<gene>
    <name evidence="5" type="ORF">I2F25_03930</name>
</gene>
<protein>
    <submittedName>
        <fullName evidence="5">TetR/AcrR family transcriptional regulator</fullName>
    </submittedName>
</protein>
<dbReference type="Gene3D" id="1.10.357.10">
    <property type="entry name" value="Tetracycline Repressor, domain 2"/>
    <property type="match status" value="1"/>
</dbReference>
<evidence type="ECO:0000256" key="1">
    <source>
        <dbReference type="ARBA" id="ARBA00023125"/>
    </source>
</evidence>
<dbReference type="EMBL" id="VTDN01000002">
    <property type="protein sequence ID" value="MEB5476207.1"/>
    <property type="molecule type" value="Genomic_DNA"/>
</dbReference>
<feature type="DNA-binding region" description="H-T-H motif" evidence="2">
    <location>
        <begin position="31"/>
        <end position="50"/>
    </location>
</feature>
<sequence length="198" mass="23570">MDRQAQFKARQEMIFETAERLLLENGELGMTLDLLASELDLAKGTLYKHFQSKDELYMLLILRHEKILLEMFYLRQSHTFIKKLEYFILYHLNHPERTILYHLLEEKLANVAGVQSLFRQLYQVRKQRLKETLSAIHEYLLVEKSKIPARDYIAMIWSLVYGAAMLLNSSFYQRYLGSRETLKRAYVKQALDIPKSYL</sequence>
<dbReference type="PANTHER" id="PTHR43479:SF11">
    <property type="entry name" value="ACREF_ENVCD OPERON REPRESSOR-RELATED"/>
    <property type="match status" value="1"/>
</dbReference>
<dbReference type="PROSITE" id="PS50977">
    <property type="entry name" value="HTH_TETR_2"/>
    <property type="match status" value="1"/>
</dbReference>
<name>A0ABU6DRC1_9GAMM</name>
<feature type="transmembrane region" description="Helical" evidence="3">
    <location>
        <begin position="152"/>
        <end position="172"/>
    </location>
</feature>
<keyword evidence="1 2" id="KW-0238">DNA-binding</keyword>
<proteinExistence type="predicted"/>
<evidence type="ECO:0000313" key="5">
    <source>
        <dbReference type="EMBL" id="MEB5476207.1"/>
    </source>
</evidence>
<dbReference type="SUPFAM" id="SSF46689">
    <property type="entry name" value="Homeodomain-like"/>
    <property type="match status" value="1"/>
</dbReference>
<dbReference type="InterPro" id="IPR001647">
    <property type="entry name" value="HTH_TetR"/>
</dbReference>
<feature type="domain" description="HTH tetR-type" evidence="4">
    <location>
        <begin position="8"/>
        <end position="68"/>
    </location>
</feature>
<evidence type="ECO:0000259" key="4">
    <source>
        <dbReference type="PROSITE" id="PS50977"/>
    </source>
</evidence>
<accession>A0ABU6DRC1</accession>
<dbReference type="Proteomes" id="UP001339883">
    <property type="component" value="Unassembled WGS sequence"/>
</dbReference>
<dbReference type="InterPro" id="IPR050624">
    <property type="entry name" value="HTH-type_Tx_Regulator"/>
</dbReference>
<keyword evidence="3" id="KW-1133">Transmembrane helix</keyword>
<reference evidence="5 6" key="1">
    <citation type="submission" date="2019-08" db="EMBL/GenBank/DDBJ databases">
        <title>Five species of Acinetobacter isolated from floral nectar and animal pollinators.</title>
        <authorList>
            <person name="Hendry T.A."/>
        </authorList>
    </citation>
    <scope>NUCLEOTIDE SEQUENCE [LARGE SCALE GENOMIC DNA]</scope>
    <source>
        <strain evidence="5 6">MD18.27</strain>
    </source>
</reference>
<dbReference type="Pfam" id="PF00440">
    <property type="entry name" value="TetR_N"/>
    <property type="match status" value="1"/>
</dbReference>
<comment type="caution">
    <text evidence="5">The sequence shown here is derived from an EMBL/GenBank/DDBJ whole genome shotgun (WGS) entry which is preliminary data.</text>
</comment>
<evidence type="ECO:0000256" key="2">
    <source>
        <dbReference type="PROSITE-ProRule" id="PRU00335"/>
    </source>
</evidence>